<dbReference type="CDD" id="cd07729">
    <property type="entry name" value="AHL_lactonase_MBL-fold"/>
    <property type="match status" value="1"/>
</dbReference>
<dbReference type="InterPro" id="IPR001279">
    <property type="entry name" value="Metallo-B-lactamas"/>
</dbReference>
<evidence type="ECO:0000256" key="2">
    <source>
        <dbReference type="ARBA" id="ARBA00007749"/>
    </source>
</evidence>
<evidence type="ECO:0000256" key="3">
    <source>
        <dbReference type="ARBA" id="ARBA00022723"/>
    </source>
</evidence>
<feature type="domain" description="Metallo-beta-lactamase" evidence="6">
    <location>
        <begin position="23"/>
        <end position="201"/>
    </location>
</feature>
<protein>
    <submittedName>
        <fullName evidence="7">N-acyl homoserine lactonase</fullName>
        <ecNumber evidence="7">3.1.1.81</ecNumber>
    </submittedName>
</protein>
<evidence type="ECO:0000256" key="1">
    <source>
        <dbReference type="ARBA" id="ARBA00001947"/>
    </source>
</evidence>
<dbReference type="Proteomes" id="UP000237798">
    <property type="component" value="Unassembled WGS sequence"/>
</dbReference>
<keyword evidence="5" id="KW-0862">Zinc</keyword>
<name>A0A2T0BMA7_9CLOT</name>
<dbReference type="PANTHER" id="PTHR42978">
    <property type="entry name" value="QUORUM-QUENCHING LACTONASE YTNP-RELATED-RELATED"/>
    <property type="match status" value="1"/>
</dbReference>
<keyword evidence="8" id="KW-1185">Reference proteome</keyword>
<dbReference type="InterPro" id="IPR051013">
    <property type="entry name" value="MBL_superfamily_lactonases"/>
</dbReference>
<dbReference type="PANTHER" id="PTHR42978:SF2">
    <property type="entry name" value="102 KBASES UNSTABLE REGION: FROM 1 TO 119443"/>
    <property type="match status" value="1"/>
</dbReference>
<dbReference type="SUPFAM" id="SSF56281">
    <property type="entry name" value="Metallo-hydrolase/oxidoreductase"/>
    <property type="match status" value="1"/>
</dbReference>
<dbReference type="SMART" id="SM00849">
    <property type="entry name" value="Lactamase_B"/>
    <property type="match status" value="1"/>
</dbReference>
<reference evidence="7 8" key="1">
    <citation type="submission" date="2018-03" db="EMBL/GenBank/DDBJ databases">
        <title>Genome sequence of Clostridium luticellarii DSM 29923.</title>
        <authorList>
            <person name="Poehlein A."/>
            <person name="Daniel R."/>
        </authorList>
    </citation>
    <scope>NUCLEOTIDE SEQUENCE [LARGE SCALE GENOMIC DNA]</scope>
    <source>
        <strain evidence="7 8">DSM 29923</strain>
    </source>
</reference>
<dbReference type="GO" id="GO:0046872">
    <property type="term" value="F:metal ion binding"/>
    <property type="evidence" value="ECO:0007669"/>
    <property type="project" value="UniProtKB-KW"/>
</dbReference>
<gene>
    <name evidence="7" type="primary">y2-aiiA</name>
    <name evidence="7" type="ORF">CLLU_20050</name>
</gene>
<comment type="cofactor">
    <cofactor evidence="1">
        <name>Zn(2+)</name>
        <dbReference type="ChEBI" id="CHEBI:29105"/>
    </cofactor>
</comment>
<dbReference type="EC" id="3.1.1.81" evidence="7"/>
<dbReference type="Gene3D" id="3.60.15.10">
    <property type="entry name" value="Ribonuclease Z/Hydroxyacylglutathione hydrolase-like"/>
    <property type="match status" value="1"/>
</dbReference>
<evidence type="ECO:0000256" key="5">
    <source>
        <dbReference type="ARBA" id="ARBA00022833"/>
    </source>
</evidence>
<dbReference type="OrthoDB" id="9761531at2"/>
<comment type="similarity">
    <text evidence="2">Belongs to the metallo-beta-lactamase superfamily.</text>
</comment>
<keyword evidence="4 7" id="KW-0378">Hydrolase</keyword>
<dbReference type="RefSeq" id="WP_106009596.1">
    <property type="nucleotide sequence ID" value="NZ_PVXP01000026.1"/>
</dbReference>
<dbReference type="EMBL" id="PVXP01000026">
    <property type="protein sequence ID" value="PRR85017.1"/>
    <property type="molecule type" value="Genomic_DNA"/>
</dbReference>
<evidence type="ECO:0000259" key="6">
    <source>
        <dbReference type="SMART" id="SM00849"/>
    </source>
</evidence>
<dbReference type="Pfam" id="PF00753">
    <property type="entry name" value="Lactamase_B"/>
    <property type="match status" value="1"/>
</dbReference>
<evidence type="ECO:0000256" key="4">
    <source>
        <dbReference type="ARBA" id="ARBA00022801"/>
    </source>
</evidence>
<sequence>MNFKVDILCKAFPGKSTISALGWSNVVLIRTKDKNILFDTGAQGIRPNILRALGKLSIEPNQIDSVFLSHLHFDHCGNASLFPNASFIISEAEWKYATTEEDIFTTEESVKYLRDRKKIIISEDGDEVYPGMKAIFTPGHTSGGMSLVLEADGEKWIIAGDAVKNRVELLREKVDMSLNNEQSRQSICRIKGLADRVLPGHDCWMKIENGKIIPEEKVQVDITLPKGMQDGKNGVFKLVIENRPLV</sequence>
<keyword evidence="3" id="KW-0479">Metal-binding</keyword>
<evidence type="ECO:0000313" key="7">
    <source>
        <dbReference type="EMBL" id="PRR85017.1"/>
    </source>
</evidence>
<proteinExistence type="inferred from homology"/>
<dbReference type="AlphaFoldDB" id="A0A2T0BMA7"/>
<dbReference type="InterPro" id="IPR036866">
    <property type="entry name" value="RibonucZ/Hydroxyglut_hydro"/>
</dbReference>
<comment type="caution">
    <text evidence="7">The sequence shown here is derived from an EMBL/GenBank/DDBJ whole genome shotgun (WGS) entry which is preliminary data.</text>
</comment>
<organism evidence="7 8">
    <name type="scientific">Clostridium luticellarii</name>
    <dbReference type="NCBI Taxonomy" id="1691940"/>
    <lineage>
        <taxon>Bacteria</taxon>
        <taxon>Bacillati</taxon>
        <taxon>Bacillota</taxon>
        <taxon>Clostridia</taxon>
        <taxon>Eubacteriales</taxon>
        <taxon>Clostridiaceae</taxon>
        <taxon>Clostridium</taxon>
    </lineage>
</organism>
<accession>A0A2T0BMA7</accession>
<evidence type="ECO:0000313" key="8">
    <source>
        <dbReference type="Proteomes" id="UP000237798"/>
    </source>
</evidence>
<dbReference type="GO" id="GO:0102007">
    <property type="term" value="F:acyl-L-homoserine-lactone lactonohydrolase activity"/>
    <property type="evidence" value="ECO:0007669"/>
    <property type="project" value="UniProtKB-EC"/>
</dbReference>